<protein>
    <submittedName>
        <fullName evidence="1">Uncharacterized protein</fullName>
    </submittedName>
</protein>
<name>A0AAE7RXP1_9CAUD</name>
<dbReference type="EMBL" id="MZ130492">
    <property type="protein sequence ID" value="QWM90707.1"/>
    <property type="molecule type" value="Genomic_DNA"/>
</dbReference>
<evidence type="ECO:0000313" key="1">
    <source>
        <dbReference type="EMBL" id="QWM90707.1"/>
    </source>
</evidence>
<accession>A0AAE7RXP1</accession>
<reference evidence="1 2" key="1">
    <citation type="submission" date="2021-04" db="EMBL/GenBank/DDBJ databases">
        <authorList>
            <person name="Shkoporov A.N."/>
            <person name="Stockdale S.R."/>
            <person name="Guerin E."/>
            <person name="Ross R.P."/>
            <person name="Hill C."/>
        </authorList>
    </citation>
    <scope>NUCLEOTIDE SEQUENCE [LARGE SCALE GENOMIC DNA]</scope>
    <source>
        <strain evidence="2">cr12_1</strain>
    </source>
</reference>
<sequence>MNINKETMKKVLDLTKCNSTEEICDVLEKEIDNKQKADKAVKETSESLIEEYNKEAVAEPKKKGIIKRTIHWLKSLFKK</sequence>
<dbReference type="KEGG" id="vg:75687133"/>
<gene>
    <name evidence="1" type="primary">gp_72735</name>
</gene>
<proteinExistence type="predicted"/>
<organism evidence="1 2">
    <name type="scientific">uncultured phage cr12_1</name>
    <dbReference type="NCBI Taxonomy" id="2986409"/>
    <lineage>
        <taxon>Viruses</taxon>
        <taxon>Duplodnaviria</taxon>
        <taxon>Heunggongvirae</taxon>
        <taxon>Uroviricota</taxon>
        <taxon>Caudoviricetes</taxon>
        <taxon>Crassvirales</taxon>
        <taxon>Suoliviridae</taxon>
        <taxon>Bearivirinae</taxon>
        <taxon>Afonbuvirus</taxon>
        <taxon>Afonbuvirus intestinihominis</taxon>
    </lineage>
</organism>
<evidence type="ECO:0000313" key="2">
    <source>
        <dbReference type="Proteomes" id="UP000827462"/>
    </source>
</evidence>
<dbReference type="GeneID" id="75687133"/>
<keyword evidence="2" id="KW-1185">Reference proteome</keyword>
<dbReference type="Proteomes" id="UP000827462">
    <property type="component" value="Segment"/>
</dbReference>
<dbReference type="RefSeq" id="YP_010509647.1">
    <property type="nucleotide sequence ID" value="NC_067210.1"/>
</dbReference>